<keyword evidence="2" id="KW-1185">Reference proteome</keyword>
<evidence type="ECO:0000313" key="2">
    <source>
        <dbReference type="Proteomes" id="UP000698752"/>
    </source>
</evidence>
<dbReference type="Proteomes" id="UP000698752">
    <property type="component" value="Unassembled WGS sequence"/>
</dbReference>
<reference evidence="2" key="1">
    <citation type="journal article" date="2021" name="Syst. Appl. Microbiol.">
        <title>Roseomonas hellenica sp. nov., isolated from roots of wild-growing Alkanna tinctoria.</title>
        <authorList>
            <person name="Rat A."/>
            <person name="Naranjo H.D."/>
            <person name="Lebbe L."/>
            <person name="Cnockaert M."/>
            <person name="Krigas N."/>
            <person name="Grigoriadou K."/>
            <person name="Maloupa E."/>
            <person name="Willems A."/>
        </authorList>
    </citation>
    <scope>NUCLEOTIDE SEQUENCE [LARGE SCALE GENOMIC DNA]</scope>
    <source>
        <strain evidence="2">LMG 31159</strain>
    </source>
</reference>
<accession>A0ABS5EAR0</accession>
<organism evidence="1 2">
    <name type="scientific">Neoroseomonas terrae</name>
    <dbReference type="NCBI Taxonomy" id="424799"/>
    <lineage>
        <taxon>Bacteria</taxon>
        <taxon>Pseudomonadati</taxon>
        <taxon>Pseudomonadota</taxon>
        <taxon>Alphaproteobacteria</taxon>
        <taxon>Acetobacterales</taxon>
        <taxon>Acetobacteraceae</taxon>
        <taxon>Neoroseomonas</taxon>
    </lineage>
</organism>
<gene>
    <name evidence="1" type="ORF">GXW78_00430</name>
</gene>
<sequence>MSGSVEGDVLSPLLMLYADAMQRDANSLDTSSLSAGDTVAVRMANTVILSGLGRLGPILQSTNYHALNFIDAGAIAAANAQAMSAATSQQVAASLLAVGDLEAARTMVSAFGGALSGFLSRNRRPEPVRGRARRNAMSVPAARLGHSGGEAAGPGATLIRNHVASLAEQTQGLDGSDEMLDHFAEIIDAVGRLTGGIDTSLLRG</sequence>
<dbReference type="EMBL" id="JAAEDI010000001">
    <property type="protein sequence ID" value="MBR0648112.1"/>
    <property type="molecule type" value="Genomic_DNA"/>
</dbReference>
<dbReference type="RefSeq" id="WP_211865047.1">
    <property type="nucleotide sequence ID" value="NZ_JAAEDI010000001.1"/>
</dbReference>
<proteinExistence type="predicted"/>
<name>A0ABS5EAR0_9PROT</name>
<evidence type="ECO:0000313" key="1">
    <source>
        <dbReference type="EMBL" id="MBR0648112.1"/>
    </source>
</evidence>
<comment type="caution">
    <text evidence="1">The sequence shown here is derived from an EMBL/GenBank/DDBJ whole genome shotgun (WGS) entry which is preliminary data.</text>
</comment>
<protein>
    <submittedName>
        <fullName evidence="1">Uncharacterized protein</fullName>
    </submittedName>
</protein>